<feature type="region of interest" description="Disordered" evidence="4">
    <location>
        <begin position="273"/>
        <end position="319"/>
    </location>
</feature>
<dbReference type="SUPFAM" id="SSF51735">
    <property type="entry name" value="NAD(P)-binding Rossmann-fold domains"/>
    <property type="match status" value="1"/>
</dbReference>
<protein>
    <submittedName>
        <fullName evidence="6">Ketoacyl reductase</fullName>
        <ecNumber evidence="6">1.3.1.-</ecNumber>
    </submittedName>
</protein>
<dbReference type="PANTHER" id="PTHR44196">
    <property type="entry name" value="DEHYDROGENASE/REDUCTASE SDR FAMILY MEMBER 7B"/>
    <property type="match status" value="1"/>
</dbReference>
<keyword evidence="2 6" id="KW-0560">Oxidoreductase</keyword>
<comment type="similarity">
    <text evidence="1 3">Belongs to the short-chain dehydrogenases/reductases (SDR) family.</text>
</comment>
<gene>
    <name evidence="6" type="primary">actIII_1</name>
    <name evidence="6" type="ORF">DWB77_01169</name>
</gene>
<name>A0A387H6W3_9ACTN</name>
<dbReference type="PANTHER" id="PTHR44196:SF1">
    <property type="entry name" value="DEHYDROGENASE_REDUCTASE SDR FAMILY MEMBER 7B"/>
    <property type="match status" value="1"/>
</dbReference>
<evidence type="ECO:0000313" key="6">
    <source>
        <dbReference type="EMBL" id="AYG79059.1"/>
    </source>
</evidence>
<evidence type="ECO:0000256" key="1">
    <source>
        <dbReference type="ARBA" id="ARBA00006484"/>
    </source>
</evidence>
<reference evidence="6 7" key="1">
    <citation type="submission" date="2018-10" db="EMBL/GenBank/DDBJ databases">
        <title>Relationship between Morphology and Antimicrobial Activity in Streptomyces.</title>
        <authorList>
            <person name="Kang H.J."/>
            <person name="Kim S.B."/>
        </authorList>
    </citation>
    <scope>NUCLEOTIDE SEQUENCE [LARGE SCALE GENOMIC DNA]</scope>
    <source>
        <strain evidence="6 7">BH38</strain>
    </source>
</reference>
<dbReference type="PROSITE" id="PS00061">
    <property type="entry name" value="ADH_SHORT"/>
    <property type="match status" value="1"/>
</dbReference>
<dbReference type="PRINTS" id="PR00080">
    <property type="entry name" value="SDRFAMILY"/>
</dbReference>
<dbReference type="EMBL" id="CP032698">
    <property type="protein sequence ID" value="AYG79059.1"/>
    <property type="molecule type" value="Genomic_DNA"/>
</dbReference>
<dbReference type="Proteomes" id="UP000271554">
    <property type="component" value="Chromosome"/>
</dbReference>
<dbReference type="InterPro" id="IPR057326">
    <property type="entry name" value="KR_dom"/>
</dbReference>
<proteinExistence type="inferred from homology"/>
<dbReference type="InterPro" id="IPR036291">
    <property type="entry name" value="NAD(P)-bd_dom_sf"/>
</dbReference>
<dbReference type="GO" id="GO:0016491">
    <property type="term" value="F:oxidoreductase activity"/>
    <property type="evidence" value="ECO:0007669"/>
    <property type="project" value="UniProtKB-KW"/>
</dbReference>
<accession>A0A387H6W3</accession>
<dbReference type="AlphaFoldDB" id="A0A387H6W3"/>
<dbReference type="PRINTS" id="PR00081">
    <property type="entry name" value="GDHRDH"/>
</dbReference>
<dbReference type="SMART" id="SM00822">
    <property type="entry name" value="PKS_KR"/>
    <property type="match status" value="1"/>
</dbReference>
<evidence type="ECO:0000256" key="3">
    <source>
        <dbReference type="RuleBase" id="RU000363"/>
    </source>
</evidence>
<evidence type="ECO:0000313" key="7">
    <source>
        <dbReference type="Proteomes" id="UP000271554"/>
    </source>
</evidence>
<dbReference type="Gene3D" id="3.40.50.720">
    <property type="entry name" value="NAD(P)-binding Rossmann-like Domain"/>
    <property type="match status" value="1"/>
</dbReference>
<dbReference type="KEGG" id="shun:DWB77_01169"/>
<evidence type="ECO:0000256" key="4">
    <source>
        <dbReference type="SAM" id="MobiDB-lite"/>
    </source>
</evidence>
<evidence type="ECO:0000256" key="2">
    <source>
        <dbReference type="ARBA" id="ARBA00023002"/>
    </source>
</evidence>
<keyword evidence="7" id="KW-1185">Reference proteome</keyword>
<feature type="domain" description="Ketoreductase" evidence="5">
    <location>
        <begin position="11"/>
        <end position="195"/>
    </location>
</feature>
<dbReference type="InterPro" id="IPR002347">
    <property type="entry name" value="SDR_fam"/>
</dbReference>
<dbReference type="RefSeq" id="WP_120720221.1">
    <property type="nucleotide sequence ID" value="NZ_CP032698.1"/>
</dbReference>
<evidence type="ECO:0000259" key="5">
    <source>
        <dbReference type="SMART" id="SM00822"/>
    </source>
</evidence>
<sequence length="319" mass="33485">MNPRPHRFAGRTALVTGSSRGLGLLIARELTARGCRVMLCARGAEGLAAAERKLRATGAEVASCACDITEPDAPQRLLDAVHERFGPLDILVNSAGIIQVGPVETFEEKDFREAMETMLFSPLRLALAALPDLRASGAGTLVTVSSIGGRIAAPHLLPYVTAKFAAAGFSQGLRAELAGSGVSVTTVFPGLMRTGSHTAAKFFGRPGAEYGWFGAAATLPLLSMDAGRAARAVVRAAERGRPELVLTPAAKVAVRLQGVAPASMARLLSLTDRALPGPGDHPRRDVPGAEAAKQSRLPRWVTTLGDRAGRRLGEPRPHN</sequence>
<organism evidence="6 7">
    <name type="scientific">Streptomyces hundungensis</name>
    <dbReference type="NCBI Taxonomy" id="1077946"/>
    <lineage>
        <taxon>Bacteria</taxon>
        <taxon>Bacillati</taxon>
        <taxon>Actinomycetota</taxon>
        <taxon>Actinomycetes</taxon>
        <taxon>Kitasatosporales</taxon>
        <taxon>Streptomycetaceae</taxon>
        <taxon>Streptomyces</taxon>
    </lineage>
</organism>
<dbReference type="Pfam" id="PF00106">
    <property type="entry name" value="adh_short"/>
    <property type="match status" value="1"/>
</dbReference>
<dbReference type="InterPro" id="IPR020904">
    <property type="entry name" value="Sc_DH/Rdtase_CS"/>
</dbReference>
<dbReference type="EC" id="1.3.1.-" evidence="6"/>
<dbReference type="OrthoDB" id="151996at2"/>
<dbReference type="GO" id="GO:0016020">
    <property type="term" value="C:membrane"/>
    <property type="evidence" value="ECO:0007669"/>
    <property type="project" value="TreeGrafter"/>
</dbReference>
<feature type="compositionally biased region" description="Basic and acidic residues" evidence="4">
    <location>
        <begin position="307"/>
        <end position="319"/>
    </location>
</feature>